<evidence type="ECO:0000256" key="2">
    <source>
        <dbReference type="ARBA" id="ARBA00022737"/>
    </source>
</evidence>
<dbReference type="PROSITE" id="PS51464">
    <property type="entry name" value="SIS"/>
    <property type="match status" value="1"/>
</dbReference>
<dbReference type="PROSITE" id="PS51371">
    <property type="entry name" value="CBS"/>
    <property type="match status" value="1"/>
</dbReference>
<dbReference type="InterPro" id="IPR046348">
    <property type="entry name" value="SIS_dom_sf"/>
</dbReference>
<keyword evidence="5" id="KW-0862">Zinc</keyword>
<evidence type="ECO:0000259" key="8">
    <source>
        <dbReference type="PROSITE" id="PS51371"/>
    </source>
</evidence>
<keyword evidence="3 7" id="KW-0129">CBS domain</keyword>
<evidence type="ECO:0000256" key="1">
    <source>
        <dbReference type="ARBA" id="ARBA00008165"/>
    </source>
</evidence>
<dbReference type="InterPro" id="IPR050986">
    <property type="entry name" value="GutQ/KpsF_isomerases"/>
</dbReference>
<accession>A0A2U3QE83</accession>
<dbReference type="Gene3D" id="3.40.50.10490">
    <property type="entry name" value="Glucose-6-phosphate isomerase like protein, domain 1"/>
    <property type="match status" value="1"/>
</dbReference>
<dbReference type="FunFam" id="3.40.50.10490:FF:000011">
    <property type="entry name" value="Arabinose 5-phosphate isomerase"/>
    <property type="match status" value="1"/>
</dbReference>
<keyword evidence="11" id="KW-1185">Reference proteome</keyword>
<dbReference type="Pfam" id="PF01380">
    <property type="entry name" value="SIS"/>
    <property type="match status" value="1"/>
</dbReference>
<dbReference type="GO" id="GO:0019146">
    <property type="term" value="F:arabinose-5-phosphate isomerase activity"/>
    <property type="evidence" value="ECO:0007669"/>
    <property type="project" value="UniProtKB-EC"/>
</dbReference>
<dbReference type="CDD" id="cd04604">
    <property type="entry name" value="CBS_pair_SIS_assoc"/>
    <property type="match status" value="1"/>
</dbReference>
<dbReference type="Pfam" id="PF00571">
    <property type="entry name" value="CBS"/>
    <property type="match status" value="2"/>
</dbReference>
<dbReference type="GO" id="GO:0046872">
    <property type="term" value="F:metal ion binding"/>
    <property type="evidence" value="ECO:0007669"/>
    <property type="project" value="UniProtKB-KW"/>
</dbReference>
<dbReference type="InterPro" id="IPR000644">
    <property type="entry name" value="CBS_dom"/>
</dbReference>
<evidence type="ECO:0000256" key="3">
    <source>
        <dbReference type="ARBA" id="ARBA00023122"/>
    </source>
</evidence>
<dbReference type="InterPro" id="IPR035474">
    <property type="entry name" value="SIS_Kpsf"/>
</dbReference>
<evidence type="ECO:0000256" key="5">
    <source>
        <dbReference type="PIRSR" id="PIRSR004692-2"/>
    </source>
</evidence>
<dbReference type="NCBIfam" id="TIGR00393">
    <property type="entry name" value="kpsF"/>
    <property type="match status" value="1"/>
</dbReference>
<dbReference type="EC" id="5.3.1.13" evidence="10"/>
<evidence type="ECO:0000256" key="6">
    <source>
        <dbReference type="PIRSR" id="PIRSR004692-3"/>
    </source>
</evidence>
<keyword evidence="10" id="KW-0413">Isomerase</keyword>
<dbReference type="InterPro" id="IPR004800">
    <property type="entry name" value="KdsD/KpsF-type"/>
</dbReference>
<feature type="domain" description="SIS" evidence="9">
    <location>
        <begin position="37"/>
        <end position="180"/>
    </location>
</feature>
<feature type="site" description="Catalytically relevant" evidence="6">
    <location>
        <position position="189"/>
    </location>
</feature>
<dbReference type="PIRSF" id="PIRSF004692">
    <property type="entry name" value="KdsD_KpsF"/>
    <property type="match status" value="1"/>
</dbReference>
<dbReference type="GO" id="GO:0005975">
    <property type="term" value="P:carbohydrate metabolic process"/>
    <property type="evidence" value="ECO:0007669"/>
    <property type="project" value="InterPro"/>
</dbReference>
<dbReference type="Gene3D" id="3.10.580.10">
    <property type="entry name" value="CBS-domain"/>
    <property type="match status" value="1"/>
</dbReference>
<dbReference type="GO" id="GO:0097367">
    <property type="term" value="F:carbohydrate derivative binding"/>
    <property type="evidence" value="ECO:0007669"/>
    <property type="project" value="InterPro"/>
</dbReference>
<feature type="binding site" evidence="5">
    <location>
        <position position="78"/>
    </location>
    <ligand>
        <name>Zn(2+)</name>
        <dbReference type="ChEBI" id="CHEBI:29105"/>
    </ligand>
</feature>
<comment type="similarity">
    <text evidence="1 4">Belongs to the SIS family. GutQ/KpsF subfamily.</text>
</comment>
<sequence length="326" mass="35010">MSDSQMEIIEIARKVLRTEAEAVASLIEKLDSNFEKVIDLIYDCHGRVIVTGMGKSGLVGKKVAATLASTGTPAFFMHPAEASHGDLGMVTSDDVIIAISYSGETEELLGIIPFLKRFNVRLVSITGNLQSTLSRSADISLDISVKEEACPMGIVPTASTTAAMAAGDAIAVALLIKRGFREEDFALFHPRGSLGKKLLVKVSDLMHTGDALPLTSPDVPMTSAVMEISTKRLGITVIADADKKILGIVTDGDIRRGIERWGKNFFDMTAEEVMTKNPRTISADELAAKAISVMEKHSITSLLVPDKDGRALGVIHLHDILRQGIV</sequence>
<feature type="domain" description="CBS" evidence="8">
    <location>
        <begin position="274"/>
        <end position="326"/>
    </location>
</feature>
<reference evidence="11" key="1">
    <citation type="submission" date="2018-03" db="EMBL/GenBank/DDBJ databases">
        <authorList>
            <person name="Zecchin S."/>
        </authorList>
    </citation>
    <scope>NUCLEOTIDE SEQUENCE [LARGE SCALE GENOMIC DNA]</scope>
</reference>
<feature type="site" description="Catalytically relevant" evidence="6">
    <location>
        <position position="55"/>
    </location>
</feature>
<dbReference type="PANTHER" id="PTHR42745:SF1">
    <property type="entry name" value="ARABINOSE 5-PHOSPHATE ISOMERASE KDSD"/>
    <property type="match status" value="1"/>
</dbReference>
<organism evidence="10 11">
    <name type="scientific">Candidatus Sulfobium mesophilum</name>
    <dbReference type="NCBI Taxonomy" id="2016548"/>
    <lineage>
        <taxon>Bacteria</taxon>
        <taxon>Pseudomonadati</taxon>
        <taxon>Nitrospirota</taxon>
        <taxon>Nitrospiria</taxon>
        <taxon>Nitrospirales</taxon>
        <taxon>Nitrospiraceae</taxon>
        <taxon>Candidatus Sulfobium</taxon>
    </lineage>
</organism>
<dbReference type="PANTHER" id="PTHR42745">
    <property type="match status" value="1"/>
</dbReference>
<dbReference type="GO" id="GO:1901135">
    <property type="term" value="P:carbohydrate derivative metabolic process"/>
    <property type="evidence" value="ECO:0007669"/>
    <property type="project" value="InterPro"/>
</dbReference>
<keyword evidence="5" id="KW-0479">Metal-binding</keyword>
<evidence type="ECO:0000259" key="9">
    <source>
        <dbReference type="PROSITE" id="PS51464"/>
    </source>
</evidence>
<dbReference type="EMBL" id="OUUY01000012">
    <property type="protein sequence ID" value="SPP99694.1"/>
    <property type="molecule type" value="Genomic_DNA"/>
</dbReference>
<dbReference type="SUPFAM" id="SSF53697">
    <property type="entry name" value="SIS domain"/>
    <property type="match status" value="1"/>
</dbReference>
<dbReference type="InterPro" id="IPR001347">
    <property type="entry name" value="SIS_dom"/>
</dbReference>
<evidence type="ECO:0000313" key="11">
    <source>
        <dbReference type="Proteomes" id="UP000245125"/>
    </source>
</evidence>
<feature type="site" description="Catalytically relevant" evidence="6">
    <location>
        <position position="107"/>
    </location>
</feature>
<dbReference type="SMART" id="SM00116">
    <property type="entry name" value="CBS"/>
    <property type="match status" value="2"/>
</dbReference>
<dbReference type="CDD" id="cd05014">
    <property type="entry name" value="SIS_Kpsf"/>
    <property type="match status" value="1"/>
</dbReference>
<evidence type="ECO:0000256" key="4">
    <source>
        <dbReference type="PIRNR" id="PIRNR004692"/>
    </source>
</evidence>
<dbReference type="AlphaFoldDB" id="A0A2U3QE83"/>
<gene>
    <name evidence="10" type="primary">kdsD</name>
    <name evidence="10" type="ORF">NBG4_1090001</name>
</gene>
<evidence type="ECO:0000256" key="7">
    <source>
        <dbReference type="PROSITE-ProRule" id="PRU00703"/>
    </source>
</evidence>
<dbReference type="Proteomes" id="UP000245125">
    <property type="component" value="Unassembled WGS sequence"/>
</dbReference>
<protein>
    <submittedName>
        <fullName evidence="10">Arabinose 5-phosphate isomerase KdsD</fullName>
        <ecNumber evidence="10">5.3.1.13</ecNumber>
    </submittedName>
</protein>
<evidence type="ECO:0000313" key="10">
    <source>
        <dbReference type="EMBL" id="SPP99694.1"/>
    </source>
</evidence>
<keyword evidence="2" id="KW-0677">Repeat</keyword>
<feature type="site" description="Catalytically relevant" evidence="6">
    <location>
        <position position="148"/>
    </location>
</feature>
<name>A0A2U3QE83_9BACT</name>
<proteinExistence type="inferred from homology"/>
<dbReference type="InterPro" id="IPR046342">
    <property type="entry name" value="CBS_dom_sf"/>
</dbReference>
<dbReference type="SUPFAM" id="SSF54631">
    <property type="entry name" value="CBS-domain pair"/>
    <property type="match status" value="1"/>
</dbReference>